<accession>A0A914XSH4</accession>
<dbReference type="WBParaSite" id="PSU_v2.g10929.t1">
    <property type="protein sequence ID" value="PSU_v2.g10929.t1"/>
    <property type="gene ID" value="PSU_v2.g10929"/>
</dbReference>
<evidence type="ECO:0000313" key="3">
    <source>
        <dbReference type="Proteomes" id="UP000887577"/>
    </source>
</evidence>
<evidence type="ECO:0000313" key="4">
    <source>
        <dbReference type="WBParaSite" id="PSU_v2.g10929.t1"/>
    </source>
</evidence>
<feature type="transmembrane region" description="Helical" evidence="2">
    <location>
        <begin position="187"/>
        <end position="202"/>
    </location>
</feature>
<dbReference type="AlphaFoldDB" id="A0A914XSH4"/>
<dbReference type="Proteomes" id="UP000887577">
    <property type="component" value="Unplaced"/>
</dbReference>
<feature type="compositionally biased region" description="Polar residues" evidence="1">
    <location>
        <begin position="17"/>
        <end position="28"/>
    </location>
</feature>
<name>A0A914XSH4_9BILA</name>
<proteinExistence type="predicted"/>
<feature type="region of interest" description="Disordered" evidence="1">
    <location>
        <begin position="13"/>
        <end position="58"/>
    </location>
</feature>
<keyword evidence="2" id="KW-1133">Transmembrane helix</keyword>
<keyword evidence="2" id="KW-0812">Transmembrane</keyword>
<feature type="region of interest" description="Disordered" evidence="1">
    <location>
        <begin position="70"/>
        <end position="174"/>
    </location>
</feature>
<evidence type="ECO:0000256" key="2">
    <source>
        <dbReference type="SAM" id="Phobius"/>
    </source>
</evidence>
<keyword evidence="2" id="KW-0472">Membrane</keyword>
<protein>
    <submittedName>
        <fullName evidence="4">Uncharacterized protein</fullName>
    </submittedName>
</protein>
<keyword evidence="3" id="KW-1185">Reference proteome</keyword>
<sequence>MANLEKLCDVLGVETPEASQISEKSANSPKRRSTEKPKTKKKKRENNLVGYSDSEYDSIDELSSDGLELLETGDTPIRPSKQTAKKLQKRNRILESSSEDEAKEVPIKVEKIRRKRTATTTSTKNVPNKKGKKNAPITKGLSLRKARQQTITPTPVDFDDPVVEFPESDKENDVAPKKWTAKEKDRFLVYFLIFFFDLFTVYF</sequence>
<evidence type="ECO:0000256" key="1">
    <source>
        <dbReference type="SAM" id="MobiDB-lite"/>
    </source>
</evidence>
<organism evidence="3 4">
    <name type="scientific">Panagrolaimus superbus</name>
    <dbReference type="NCBI Taxonomy" id="310955"/>
    <lineage>
        <taxon>Eukaryota</taxon>
        <taxon>Metazoa</taxon>
        <taxon>Ecdysozoa</taxon>
        <taxon>Nematoda</taxon>
        <taxon>Chromadorea</taxon>
        <taxon>Rhabditida</taxon>
        <taxon>Tylenchina</taxon>
        <taxon>Panagrolaimomorpha</taxon>
        <taxon>Panagrolaimoidea</taxon>
        <taxon>Panagrolaimidae</taxon>
        <taxon>Panagrolaimus</taxon>
    </lineage>
</organism>
<reference evidence="4" key="1">
    <citation type="submission" date="2022-11" db="UniProtKB">
        <authorList>
            <consortium name="WormBaseParasite"/>
        </authorList>
    </citation>
    <scope>IDENTIFICATION</scope>
</reference>